<dbReference type="EMBL" id="CAACYH010000002">
    <property type="protein sequence ID" value="VFB12847.1"/>
    <property type="molecule type" value="Genomic_DNA"/>
</dbReference>
<protein>
    <submittedName>
        <fullName evidence="2">Uncharacterized protein</fullName>
    </submittedName>
</protein>
<evidence type="ECO:0000313" key="3">
    <source>
        <dbReference type="Proteomes" id="UP000396835"/>
    </source>
</evidence>
<sequence length="139" mass="16035">MFILYLHPVRPSQSPLIYGRVILLAGSDMRFQRLLKGMPSAFKQVFRYKDICFMWKCKSFLPRLQKIKICFLLVSAKTFLQPINLHYSIGGILVILLLLNLCSQCADICSRRANVYPQCADLCSRAANRDSFRQRTSLL</sequence>
<evidence type="ECO:0000313" key="2">
    <source>
        <dbReference type="EMBL" id="VFB12847.1"/>
    </source>
</evidence>
<keyword evidence="1" id="KW-0812">Transmembrane</keyword>
<evidence type="ECO:0000256" key="1">
    <source>
        <dbReference type="SAM" id="Phobius"/>
    </source>
</evidence>
<proteinExistence type="predicted"/>
<name>A0A449I0G9_9BACE</name>
<reference evidence="2 3" key="1">
    <citation type="submission" date="2019-02" db="EMBL/GenBank/DDBJ databases">
        <authorList>
            <consortium name="Pathogen Informatics"/>
        </authorList>
    </citation>
    <scope>NUCLEOTIDE SEQUENCE [LARGE SCALE GENOMIC DNA]</scope>
    <source>
        <strain evidence="2 3">3012STDY7078512</strain>
    </source>
</reference>
<accession>A0A449I0G9</accession>
<organism evidence="2 3">
    <name type="scientific">Prevotella heparinolytica</name>
    <dbReference type="NCBI Taxonomy" id="28113"/>
    <lineage>
        <taxon>Bacteria</taxon>
        <taxon>Pseudomonadati</taxon>
        <taxon>Bacteroidota</taxon>
        <taxon>Bacteroidia</taxon>
        <taxon>Bacteroidales</taxon>
        <taxon>Bacteroidaceae</taxon>
        <taxon>Bacteroides</taxon>
    </lineage>
</organism>
<dbReference type="Proteomes" id="UP000396835">
    <property type="component" value="Unassembled WGS sequence"/>
</dbReference>
<dbReference type="AlphaFoldDB" id="A0A449I0G9"/>
<feature type="transmembrane region" description="Helical" evidence="1">
    <location>
        <begin position="85"/>
        <end position="102"/>
    </location>
</feature>
<keyword evidence="1" id="KW-1133">Transmembrane helix</keyword>
<gene>
    <name evidence="2" type="ORF">NCTC7812_00358</name>
</gene>
<keyword evidence="1" id="KW-0472">Membrane</keyword>